<dbReference type="RefSeq" id="WP_181410886.1">
    <property type="nucleotide sequence ID" value="NZ_BAAAOR010000030.1"/>
</dbReference>
<comment type="caution">
    <text evidence="1">The sequence shown here is derived from an EMBL/GenBank/DDBJ whole genome shotgun (WGS) entry which is preliminary data.</text>
</comment>
<name>A0ABN2BAF3_9ACTN</name>
<reference evidence="1 2" key="1">
    <citation type="journal article" date="2019" name="Int. J. Syst. Evol. Microbiol.">
        <title>The Global Catalogue of Microorganisms (GCM) 10K type strain sequencing project: providing services to taxonomists for standard genome sequencing and annotation.</title>
        <authorList>
            <consortium name="The Broad Institute Genomics Platform"/>
            <consortium name="The Broad Institute Genome Sequencing Center for Infectious Disease"/>
            <person name="Wu L."/>
            <person name="Ma J."/>
        </authorList>
    </citation>
    <scope>NUCLEOTIDE SEQUENCE [LARGE SCALE GENOMIC DNA]</scope>
    <source>
        <strain evidence="1 2">JCM 14942</strain>
    </source>
</reference>
<organism evidence="1 2">
    <name type="scientific">Nocardioides humi</name>
    <dbReference type="NCBI Taxonomy" id="449461"/>
    <lineage>
        <taxon>Bacteria</taxon>
        <taxon>Bacillati</taxon>
        <taxon>Actinomycetota</taxon>
        <taxon>Actinomycetes</taxon>
        <taxon>Propionibacteriales</taxon>
        <taxon>Nocardioidaceae</taxon>
        <taxon>Nocardioides</taxon>
    </lineage>
</organism>
<proteinExistence type="predicted"/>
<sequence>MIGVFEIRLGTPRLRHKVRVESPEEAVRLVDELRSEIERGVLRWTP</sequence>
<evidence type="ECO:0000313" key="1">
    <source>
        <dbReference type="EMBL" id="GAA1535807.1"/>
    </source>
</evidence>
<accession>A0ABN2BAF3</accession>
<gene>
    <name evidence="1" type="ORF">GCM10009788_43260</name>
</gene>
<dbReference type="Proteomes" id="UP001500842">
    <property type="component" value="Unassembled WGS sequence"/>
</dbReference>
<dbReference type="EMBL" id="BAAAOR010000030">
    <property type="protein sequence ID" value="GAA1535807.1"/>
    <property type="molecule type" value="Genomic_DNA"/>
</dbReference>
<protein>
    <submittedName>
        <fullName evidence="1">Uncharacterized protein</fullName>
    </submittedName>
</protein>
<keyword evidence="2" id="KW-1185">Reference proteome</keyword>
<evidence type="ECO:0000313" key="2">
    <source>
        <dbReference type="Proteomes" id="UP001500842"/>
    </source>
</evidence>